<organism evidence="13 14">
    <name type="scientific">Weissella soli</name>
    <dbReference type="NCBI Taxonomy" id="155866"/>
    <lineage>
        <taxon>Bacteria</taxon>
        <taxon>Bacillati</taxon>
        <taxon>Bacillota</taxon>
        <taxon>Bacilli</taxon>
        <taxon>Lactobacillales</taxon>
        <taxon>Lactobacillaceae</taxon>
        <taxon>Weissella</taxon>
    </lineage>
</organism>
<evidence type="ECO:0000313" key="14">
    <source>
        <dbReference type="Proteomes" id="UP000254912"/>
    </source>
</evidence>
<feature type="binding site" evidence="12">
    <location>
        <position position="255"/>
    </location>
    <ligand>
        <name>substrate</name>
    </ligand>
</feature>
<evidence type="ECO:0000256" key="3">
    <source>
        <dbReference type="ARBA" id="ARBA00016943"/>
    </source>
</evidence>
<feature type="binding site" evidence="12">
    <location>
        <position position="291"/>
    </location>
    <ligand>
        <name>K(+)</name>
        <dbReference type="ChEBI" id="CHEBI:29103"/>
    </ligand>
</feature>
<dbReference type="GO" id="GO:0005829">
    <property type="term" value="C:cytosol"/>
    <property type="evidence" value="ECO:0007669"/>
    <property type="project" value="TreeGrafter"/>
</dbReference>
<dbReference type="InterPro" id="IPR002173">
    <property type="entry name" value="Carboh/pur_kinase_PfkB_CS"/>
</dbReference>
<gene>
    <name evidence="12" type="primary">rbsK</name>
    <name evidence="13" type="ORF">DFP99_1471</name>
</gene>
<dbReference type="InterPro" id="IPR002139">
    <property type="entry name" value="Ribo/fructo_kinase"/>
</dbReference>
<dbReference type="GO" id="GO:0004747">
    <property type="term" value="F:ribokinase activity"/>
    <property type="evidence" value="ECO:0007669"/>
    <property type="project" value="UniProtKB-UniRule"/>
</dbReference>
<dbReference type="EC" id="2.7.1.15" evidence="2 12"/>
<dbReference type="HAMAP" id="MF_01987">
    <property type="entry name" value="Ribokinase"/>
    <property type="match status" value="1"/>
</dbReference>
<dbReference type="InterPro" id="IPR011877">
    <property type="entry name" value="Ribokinase"/>
</dbReference>
<dbReference type="GO" id="GO:0005524">
    <property type="term" value="F:ATP binding"/>
    <property type="evidence" value="ECO:0007669"/>
    <property type="project" value="UniProtKB-UniRule"/>
</dbReference>
<evidence type="ECO:0000256" key="7">
    <source>
        <dbReference type="ARBA" id="ARBA00022777"/>
    </source>
</evidence>
<comment type="pathway">
    <text evidence="12">Carbohydrate metabolism; D-ribose degradation; D-ribose 5-phosphate from beta-D-ribopyranose: step 2/2.</text>
</comment>
<dbReference type="Gene3D" id="3.40.1190.20">
    <property type="match status" value="1"/>
</dbReference>
<dbReference type="CDD" id="cd01174">
    <property type="entry name" value="ribokinase"/>
    <property type="match status" value="1"/>
</dbReference>
<dbReference type="GO" id="GO:0046872">
    <property type="term" value="F:metal ion binding"/>
    <property type="evidence" value="ECO:0007669"/>
    <property type="project" value="UniProtKB-KW"/>
</dbReference>
<dbReference type="RefSeq" id="WP_070229616.1">
    <property type="nucleotide sequence ID" value="NZ_BJYO01000006.1"/>
</dbReference>
<feature type="binding site" evidence="12">
    <location>
        <position position="251"/>
    </location>
    <ligand>
        <name>K(+)</name>
        <dbReference type="ChEBI" id="CHEBI:29103"/>
    </ligand>
</feature>
<feature type="binding site" evidence="12">
    <location>
        <position position="249"/>
    </location>
    <ligand>
        <name>K(+)</name>
        <dbReference type="ChEBI" id="CHEBI:29103"/>
    </ligand>
</feature>
<keyword evidence="14" id="KW-1185">Reference proteome</keyword>
<dbReference type="PANTHER" id="PTHR10584">
    <property type="entry name" value="SUGAR KINASE"/>
    <property type="match status" value="1"/>
</dbReference>
<evidence type="ECO:0000256" key="2">
    <source>
        <dbReference type="ARBA" id="ARBA00012035"/>
    </source>
</evidence>
<feature type="binding site" evidence="12">
    <location>
        <position position="286"/>
    </location>
    <ligand>
        <name>K(+)</name>
        <dbReference type="ChEBI" id="CHEBI:29103"/>
    </ligand>
</feature>
<feature type="binding site" evidence="12">
    <location>
        <position position="186"/>
    </location>
    <ligand>
        <name>ATP</name>
        <dbReference type="ChEBI" id="CHEBI:30616"/>
    </ligand>
</feature>
<keyword evidence="6 12" id="KW-0547">Nucleotide-binding</keyword>
<comment type="catalytic activity">
    <reaction evidence="12">
        <text>D-ribose + ATP = D-ribose 5-phosphate + ADP + H(+)</text>
        <dbReference type="Rhea" id="RHEA:13697"/>
        <dbReference type="ChEBI" id="CHEBI:15378"/>
        <dbReference type="ChEBI" id="CHEBI:30616"/>
        <dbReference type="ChEBI" id="CHEBI:47013"/>
        <dbReference type="ChEBI" id="CHEBI:78346"/>
        <dbReference type="ChEBI" id="CHEBI:456216"/>
        <dbReference type="EC" id="2.7.1.15"/>
    </reaction>
</comment>
<keyword evidence="11 12" id="KW-0119">Carbohydrate metabolism</keyword>
<keyword evidence="9 12" id="KW-0460">Magnesium</keyword>
<feature type="binding site" evidence="12">
    <location>
        <begin position="223"/>
        <end position="228"/>
    </location>
    <ligand>
        <name>ATP</name>
        <dbReference type="ChEBI" id="CHEBI:30616"/>
    </ligand>
</feature>
<dbReference type="Proteomes" id="UP000254912">
    <property type="component" value="Unassembled WGS sequence"/>
</dbReference>
<dbReference type="InterPro" id="IPR029056">
    <property type="entry name" value="Ribokinase-like"/>
</dbReference>
<evidence type="ECO:0000256" key="4">
    <source>
        <dbReference type="ARBA" id="ARBA00022679"/>
    </source>
</evidence>
<feature type="binding site" evidence="12">
    <location>
        <begin position="11"/>
        <end position="13"/>
    </location>
    <ligand>
        <name>substrate</name>
    </ligand>
</feature>
<feature type="binding site" evidence="12">
    <location>
        <begin position="39"/>
        <end position="43"/>
    </location>
    <ligand>
        <name>substrate</name>
    </ligand>
</feature>
<feature type="binding site" evidence="12">
    <location>
        <begin position="254"/>
        <end position="255"/>
    </location>
    <ligand>
        <name>ATP</name>
        <dbReference type="ChEBI" id="CHEBI:30616"/>
    </ligand>
</feature>
<comment type="caution">
    <text evidence="12">Lacks conserved residue(s) required for the propagation of feature annotation.</text>
</comment>
<comment type="subunit">
    <text evidence="12">Homodimer.</text>
</comment>
<keyword evidence="4 12" id="KW-0808">Transferase</keyword>
<dbReference type="SUPFAM" id="SSF53613">
    <property type="entry name" value="Ribokinase-like"/>
    <property type="match status" value="1"/>
</dbReference>
<name>A0A288QVX5_9LACO</name>
<comment type="cofactor">
    <cofactor evidence="12">
        <name>Mg(2+)</name>
        <dbReference type="ChEBI" id="CHEBI:18420"/>
    </cofactor>
    <text evidence="12">Requires a divalent cation, most likely magnesium in vivo, as an electrophilic catalyst to aid phosphoryl group transfer. It is the chelate of the metal and the nucleotide that is the actual substrate.</text>
</comment>
<comment type="caution">
    <text evidence="13">The sequence shown here is derived from an EMBL/GenBank/DDBJ whole genome shotgun (WGS) entry which is preliminary data.</text>
</comment>
<dbReference type="NCBIfam" id="TIGR02152">
    <property type="entry name" value="D_ribokin_bact"/>
    <property type="match status" value="1"/>
</dbReference>
<comment type="similarity">
    <text evidence="12">Belongs to the carbohydrate kinase PfkB family. Ribokinase subfamily.</text>
</comment>
<comment type="subcellular location">
    <subcellularLocation>
        <location evidence="12">Cytoplasm</location>
    </subcellularLocation>
</comment>
<evidence type="ECO:0000256" key="5">
    <source>
        <dbReference type="ARBA" id="ARBA00022723"/>
    </source>
</evidence>
<protein>
    <recommendedName>
        <fullName evidence="3 12">Ribokinase</fullName>
        <shortName evidence="12">RK</shortName>
        <ecNumber evidence="2 12">2.7.1.15</ecNumber>
    </recommendedName>
</protein>
<dbReference type="UniPathway" id="UPA00916">
    <property type="reaction ID" value="UER00889"/>
</dbReference>
<evidence type="ECO:0000256" key="8">
    <source>
        <dbReference type="ARBA" id="ARBA00022840"/>
    </source>
</evidence>
<dbReference type="GeneID" id="94545526"/>
<evidence type="ECO:0000313" key="13">
    <source>
        <dbReference type="EMBL" id="RDL01565.1"/>
    </source>
</evidence>
<keyword evidence="5 12" id="KW-0479">Metal-binding</keyword>
<dbReference type="PRINTS" id="PR00990">
    <property type="entry name" value="RIBOKINASE"/>
</dbReference>
<comment type="similarity">
    <text evidence="1">Belongs to the carbohydrate kinase pfkB family.</text>
</comment>
<feature type="binding site" evidence="12">
    <location>
        <position position="295"/>
    </location>
    <ligand>
        <name>K(+)</name>
        <dbReference type="ChEBI" id="CHEBI:29103"/>
    </ligand>
</feature>
<dbReference type="InterPro" id="IPR011611">
    <property type="entry name" value="PfkB_dom"/>
</dbReference>
<dbReference type="GO" id="GO:0019303">
    <property type="term" value="P:D-ribose catabolic process"/>
    <property type="evidence" value="ECO:0007669"/>
    <property type="project" value="UniProtKB-UniRule"/>
</dbReference>
<evidence type="ECO:0000256" key="1">
    <source>
        <dbReference type="ARBA" id="ARBA00005380"/>
    </source>
</evidence>
<evidence type="ECO:0000256" key="12">
    <source>
        <dbReference type="HAMAP-Rule" id="MF_01987"/>
    </source>
</evidence>
<accession>A0A288QVX5</accession>
<evidence type="ECO:0000256" key="9">
    <source>
        <dbReference type="ARBA" id="ARBA00022842"/>
    </source>
</evidence>
<dbReference type="PROSITE" id="PS00584">
    <property type="entry name" value="PFKB_KINASES_2"/>
    <property type="match status" value="1"/>
</dbReference>
<keyword evidence="7 12" id="KW-0418">Kinase</keyword>
<dbReference type="EMBL" id="QRAS01000004">
    <property type="protein sequence ID" value="RDL01565.1"/>
    <property type="molecule type" value="Genomic_DNA"/>
</dbReference>
<keyword evidence="10 12" id="KW-0630">Potassium</keyword>
<comment type="activity regulation">
    <text evidence="12">Activated by a monovalent cation that binds near, but not in, the active site. The most likely occupant of the site in vivo is potassium. Ion binding induces a conformational change that may alter substrate affinity.</text>
</comment>
<comment type="function">
    <text evidence="12">Catalyzes the phosphorylation of ribose at O-5 in a reaction requiring ATP and magnesium. The resulting D-ribose-5-phosphate can then be used either for sythesis of nucleotides, histidine, and tryptophan, or as a component of the pentose phosphate pathway.</text>
</comment>
<feature type="binding site" evidence="12">
    <location>
        <position position="139"/>
    </location>
    <ligand>
        <name>substrate</name>
    </ligand>
</feature>
<evidence type="ECO:0000256" key="10">
    <source>
        <dbReference type="ARBA" id="ARBA00022958"/>
    </source>
</evidence>
<dbReference type="KEGG" id="wso:WSWS_00316"/>
<feature type="active site" description="Proton acceptor" evidence="12">
    <location>
        <position position="255"/>
    </location>
</feature>
<sequence length="308" mass="32120">MKNIVVIGSLNLDVVEKIDSLPLQGATVRVAGRENNLGGKGANQAVAAARQGAHVSFIGAVGDDAAGQMFRETLTAEHIDVSGIVTKSVATGTATILLEADGHNTILVFGGANAELNADDVVASEHLIAQADIVIAQFEVPQTAVAKAFYLAKKYGAKTLLNPAPIINQADIMPEILACTDIIVPNETEAAALVGAAPSTNFADLCAIRTAMQRLMIPRSVITLGEAGVFTGLNNASRMVPVFPVKAIDTTAAGDTFIGAMVAELRSDLKNEYDAIQYASRASSITVQRPGAMKSIPTRQEVLTAGRL</sequence>
<evidence type="ECO:0000256" key="6">
    <source>
        <dbReference type="ARBA" id="ARBA00022741"/>
    </source>
</evidence>
<dbReference type="AlphaFoldDB" id="A0A288QVX5"/>
<evidence type="ECO:0000256" key="11">
    <source>
        <dbReference type="ARBA" id="ARBA00023277"/>
    </source>
</evidence>
<keyword evidence="8 12" id="KW-0067">ATP-binding</keyword>
<reference evidence="13 14" key="1">
    <citation type="submission" date="2018-07" db="EMBL/GenBank/DDBJ databases">
        <title>Genomic Encyclopedia of Type Strains, Phase III (KMG-III): the genomes of soil and plant-associated and newly described type strains.</title>
        <authorList>
            <person name="Whitman W."/>
        </authorList>
    </citation>
    <scope>NUCLEOTIDE SEQUENCE [LARGE SCALE GENOMIC DNA]</scope>
    <source>
        <strain evidence="13 14">CECT 7031</strain>
    </source>
</reference>
<keyword evidence="12" id="KW-0963">Cytoplasm</keyword>
<proteinExistence type="inferred from homology"/>
<dbReference type="Pfam" id="PF00294">
    <property type="entry name" value="PfkB"/>
    <property type="match status" value="1"/>
</dbReference>
<dbReference type="PANTHER" id="PTHR10584:SF166">
    <property type="entry name" value="RIBOKINASE"/>
    <property type="match status" value="1"/>
</dbReference>
<feature type="binding site" evidence="12">
    <location>
        <position position="289"/>
    </location>
    <ligand>
        <name>K(+)</name>
        <dbReference type="ChEBI" id="CHEBI:29103"/>
    </ligand>
</feature>